<protein>
    <recommendedName>
        <fullName evidence="3">Ferric reductase NAD binding domain-containing protein</fullName>
    </recommendedName>
</protein>
<evidence type="ECO:0000259" key="3">
    <source>
        <dbReference type="Pfam" id="PF08030"/>
    </source>
</evidence>
<dbReference type="GO" id="GO:0005886">
    <property type="term" value="C:plasma membrane"/>
    <property type="evidence" value="ECO:0007669"/>
    <property type="project" value="TreeGrafter"/>
</dbReference>
<dbReference type="GO" id="GO:0006826">
    <property type="term" value="P:iron ion transport"/>
    <property type="evidence" value="ECO:0007669"/>
    <property type="project" value="TreeGrafter"/>
</dbReference>
<dbReference type="CDD" id="cd06186">
    <property type="entry name" value="NOX_Duox_like_FAD_NADP"/>
    <property type="match status" value="1"/>
</dbReference>
<evidence type="ECO:0000256" key="1">
    <source>
        <dbReference type="ARBA" id="ARBA00022448"/>
    </source>
</evidence>
<dbReference type="GO" id="GO:0000293">
    <property type="term" value="F:ferric-chelate reductase activity"/>
    <property type="evidence" value="ECO:0007669"/>
    <property type="project" value="TreeGrafter"/>
</dbReference>
<evidence type="ECO:0000313" key="4">
    <source>
        <dbReference type="EMBL" id="CEJ56738.1"/>
    </source>
</evidence>
<dbReference type="Proteomes" id="UP000042958">
    <property type="component" value="Unassembled WGS sequence"/>
</dbReference>
<sequence>MVILIAGGSGASFTFSIALDLIESPTTAVKSIDFIWAVRHQESLEWYAKELKQLQAHPELNVHIYVTRPACSSELPSPASSGAQSEKYSVISEPIEAEPPSAIILNGLEKGALKQSTTETSPVSVIQPGRPDISNLIEAIVDSKSGANDRVIIGACGPSELMSVTRKAVHKDRCNGGLSITLYTEVTLLLGTRESLTNISP</sequence>
<feature type="domain" description="Ferric reductase NAD binding" evidence="3">
    <location>
        <begin position="2"/>
        <end position="169"/>
    </location>
</feature>
<reference evidence="5" key="1">
    <citation type="journal article" date="2015" name="Genome Announc.">
        <title>Draft genome sequence of the fungus Penicillium brasilianum MG11.</title>
        <authorList>
            <person name="Horn F."/>
            <person name="Linde J."/>
            <person name="Mattern D.J."/>
            <person name="Walther G."/>
            <person name="Guthke R."/>
            <person name="Brakhage A.A."/>
            <person name="Valiante V."/>
        </authorList>
    </citation>
    <scope>NUCLEOTIDE SEQUENCE [LARGE SCALE GENOMIC DNA]</scope>
    <source>
        <strain evidence="5">MG11</strain>
    </source>
</reference>
<evidence type="ECO:0000256" key="2">
    <source>
        <dbReference type="ARBA" id="ARBA00023002"/>
    </source>
</evidence>
<dbReference type="GO" id="GO:0015677">
    <property type="term" value="P:copper ion import"/>
    <property type="evidence" value="ECO:0007669"/>
    <property type="project" value="TreeGrafter"/>
</dbReference>
<dbReference type="Pfam" id="PF08030">
    <property type="entry name" value="NAD_binding_6"/>
    <property type="match status" value="1"/>
</dbReference>
<dbReference type="InterPro" id="IPR039261">
    <property type="entry name" value="FNR_nucleotide-bd"/>
</dbReference>
<name>A0A0F7TJ20_PENBI</name>
<keyword evidence="5" id="KW-1185">Reference proteome</keyword>
<keyword evidence="2" id="KW-0560">Oxidoreductase</keyword>
<dbReference type="Gene3D" id="3.40.50.80">
    <property type="entry name" value="Nucleotide-binding domain of ferredoxin-NADP reductase (FNR) module"/>
    <property type="match status" value="1"/>
</dbReference>
<gene>
    <name evidence="4" type="ORF">PMG11_02936</name>
</gene>
<dbReference type="SUPFAM" id="SSF52343">
    <property type="entry name" value="Ferredoxin reductase-like, C-terminal NADP-linked domain"/>
    <property type="match status" value="1"/>
</dbReference>
<dbReference type="AlphaFoldDB" id="A0A0F7TJ20"/>
<dbReference type="PANTHER" id="PTHR32361:SF9">
    <property type="entry name" value="FERRIC REDUCTASE TRANSMEMBRANE COMPONENT 3-RELATED"/>
    <property type="match status" value="1"/>
</dbReference>
<keyword evidence="1" id="KW-0813">Transport</keyword>
<dbReference type="STRING" id="104259.A0A0F7TJ20"/>
<dbReference type="PANTHER" id="PTHR32361">
    <property type="entry name" value="FERRIC/CUPRIC REDUCTASE TRANSMEMBRANE COMPONENT"/>
    <property type="match status" value="1"/>
</dbReference>
<accession>A0A0F7TJ20</accession>
<organism evidence="4 5">
    <name type="scientific">Penicillium brasilianum</name>
    <dbReference type="NCBI Taxonomy" id="104259"/>
    <lineage>
        <taxon>Eukaryota</taxon>
        <taxon>Fungi</taxon>
        <taxon>Dikarya</taxon>
        <taxon>Ascomycota</taxon>
        <taxon>Pezizomycotina</taxon>
        <taxon>Eurotiomycetes</taxon>
        <taxon>Eurotiomycetidae</taxon>
        <taxon>Eurotiales</taxon>
        <taxon>Aspergillaceae</taxon>
        <taxon>Penicillium</taxon>
    </lineage>
</organism>
<dbReference type="OrthoDB" id="10006946at2759"/>
<dbReference type="InterPro" id="IPR051410">
    <property type="entry name" value="Ferric/Cupric_Reductase"/>
</dbReference>
<dbReference type="InterPro" id="IPR013121">
    <property type="entry name" value="Fe_red_NAD-bd_6"/>
</dbReference>
<proteinExistence type="predicted"/>
<evidence type="ECO:0000313" key="5">
    <source>
        <dbReference type="Proteomes" id="UP000042958"/>
    </source>
</evidence>
<dbReference type="EMBL" id="CDHK01000002">
    <property type="protein sequence ID" value="CEJ56738.1"/>
    <property type="molecule type" value="Genomic_DNA"/>
</dbReference>
<dbReference type="GO" id="GO:0006879">
    <property type="term" value="P:intracellular iron ion homeostasis"/>
    <property type="evidence" value="ECO:0007669"/>
    <property type="project" value="TreeGrafter"/>
</dbReference>